<evidence type="ECO:0000313" key="3">
    <source>
        <dbReference type="Proteomes" id="UP000265427"/>
    </source>
</evidence>
<dbReference type="EMBL" id="QUSZ01006608">
    <property type="protein sequence ID" value="RHY05188.1"/>
    <property type="molecule type" value="Genomic_DNA"/>
</dbReference>
<reference evidence="2 3" key="1">
    <citation type="submission" date="2018-08" db="EMBL/GenBank/DDBJ databases">
        <title>Aphanomyces genome sequencing and annotation.</title>
        <authorList>
            <person name="Minardi D."/>
            <person name="Oidtmann B."/>
            <person name="Van Der Giezen M."/>
            <person name="Studholme D.J."/>
        </authorList>
    </citation>
    <scope>NUCLEOTIDE SEQUENCE [LARGE SCALE GENOMIC DNA]</scope>
    <source>
        <strain evidence="2 3">Kv</strain>
    </source>
</reference>
<feature type="region of interest" description="Disordered" evidence="1">
    <location>
        <begin position="1"/>
        <end position="29"/>
    </location>
</feature>
<dbReference type="PANTHER" id="PTHR40518:SF1">
    <property type="entry name" value="ACETOACETATE DECARBOXYLASE"/>
    <property type="match status" value="1"/>
</dbReference>
<dbReference type="Proteomes" id="UP000265427">
    <property type="component" value="Unassembled WGS sequence"/>
</dbReference>
<dbReference type="AlphaFoldDB" id="A0A397AHD8"/>
<evidence type="ECO:0000256" key="1">
    <source>
        <dbReference type="SAM" id="MobiDB-lite"/>
    </source>
</evidence>
<dbReference type="InterPro" id="IPR023375">
    <property type="entry name" value="ADC_dom_sf"/>
</dbReference>
<dbReference type="VEuPathDB" id="FungiDB:H257_16740"/>
<protein>
    <submittedName>
        <fullName evidence="2">Uncharacterized protein</fullName>
    </submittedName>
</protein>
<feature type="compositionally biased region" description="Polar residues" evidence="1">
    <location>
        <begin position="1"/>
        <end position="18"/>
    </location>
</feature>
<gene>
    <name evidence="2" type="ORF">DYB36_006678</name>
</gene>
<dbReference type="Gene3D" id="2.40.400.10">
    <property type="entry name" value="Acetoacetate decarboxylase-like"/>
    <property type="match status" value="1"/>
</dbReference>
<dbReference type="SUPFAM" id="SSF160104">
    <property type="entry name" value="Acetoacetate decarboxylase-like"/>
    <property type="match status" value="1"/>
</dbReference>
<sequence length="311" mass="34236">MQDSTAETATDGWSSSLSTKDDRGVDGQATDIPTALNPWTLSVGSMYVLPFVASRSNARQQAALRAHLPSDADRADFTGSGPGFVMLIRYTDSPVGPYDELLLVPGAFTPPSSSTPIAVEHHIQERYLQAHGLLASRRVTRIFVSSEASLRNGRRNWGIRKELADFTWTQQPSPSTWSSLTNVVVKDRLSGDVLCDVTLKSVNTWRVPVRMDWLQGLALPPLEERVIDDQGLPSPDNAWIQTVLGGTLRMQPASMVVTAPSFTTVHEDKFPNLHELNLWPGVHCSGIMTFTATKTQTFPPPKPCMPRDRSQ</sequence>
<evidence type="ECO:0000313" key="2">
    <source>
        <dbReference type="EMBL" id="RHY05188.1"/>
    </source>
</evidence>
<accession>A0A397AHD8</accession>
<organism evidence="2 3">
    <name type="scientific">Aphanomyces astaci</name>
    <name type="common">Crayfish plague agent</name>
    <dbReference type="NCBI Taxonomy" id="112090"/>
    <lineage>
        <taxon>Eukaryota</taxon>
        <taxon>Sar</taxon>
        <taxon>Stramenopiles</taxon>
        <taxon>Oomycota</taxon>
        <taxon>Saprolegniomycetes</taxon>
        <taxon>Saprolegniales</taxon>
        <taxon>Verrucalvaceae</taxon>
        <taxon>Aphanomyces</taxon>
    </lineage>
</organism>
<name>A0A397AHD8_APHAT</name>
<proteinExistence type="predicted"/>
<dbReference type="PANTHER" id="PTHR40518">
    <property type="entry name" value="ACETOACETATE DECARBOXYLASE"/>
    <property type="match status" value="1"/>
</dbReference>
<comment type="caution">
    <text evidence="2">The sequence shown here is derived from an EMBL/GenBank/DDBJ whole genome shotgun (WGS) entry which is preliminary data.</text>
</comment>